<dbReference type="CDD" id="cd02149">
    <property type="entry name" value="NfsB-like"/>
    <property type="match status" value="1"/>
</dbReference>
<reference evidence="8 9" key="1">
    <citation type="submission" date="2016-11" db="EMBL/GenBank/DDBJ databases">
        <authorList>
            <person name="Jaros S."/>
            <person name="Januszkiewicz K."/>
            <person name="Wedrychowicz H."/>
        </authorList>
    </citation>
    <scope>NUCLEOTIDE SEQUENCE [LARGE SCALE GENOMIC DNA]</scope>
    <source>
        <strain evidence="8 9">DSM 16112</strain>
    </source>
</reference>
<dbReference type="EMBL" id="FQUZ01000006">
    <property type="protein sequence ID" value="SHE71358.1"/>
    <property type="molecule type" value="Genomic_DNA"/>
</dbReference>
<evidence type="ECO:0000313" key="8">
    <source>
        <dbReference type="EMBL" id="SHE71358.1"/>
    </source>
</evidence>
<dbReference type="SUPFAM" id="SSF55469">
    <property type="entry name" value="FMN-dependent nitroreductase-like"/>
    <property type="match status" value="1"/>
</dbReference>
<dbReference type="PANTHER" id="PTHR43673">
    <property type="entry name" value="NAD(P)H NITROREDUCTASE YDGI-RELATED"/>
    <property type="match status" value="1"/>
</dbReference>
<evidence type="ECO:0000256" key="4">
    <source>
        <dbReference type="ARBA" id="ARBA00022643"/>
    </source>
</evidence>
<evidence type="ECO:0000256" key="1">
    <source>
        <dbReference type="ARBA" id="ARBA00001917"/>
    </source>
</evidence>
<keyword evidence="6" id="KW-0560">Oxidoreductase</keyword>
<accession>A0A1M4VR07</accession>
<proteinExistence type="inferred from homology"/>
<keyword evidence="5" id="KW-0521">NADP</keyword>
<comment type="similarity">
    <text evidence="2">Belongs to the nitroreductase family.</text>
</comment>
<keyword evidence="9" id="KW-1185">Reference proteome</keyword>
<evidence type="ECO:0000256" key="2">
    <source>
        <dbReference type="ARBA" id="ARBA00007118"/>
    </source>
</evidence>
<dbReference type="Gene3D" id="3.40.109.10">
    <property type="entry name" value="NADH Oxidase"/>
    <property type="match status" value="1"/>
</dbReference>
<dbReference type="Proteomes" id="UP000184327">
    <property type="component" value="Unassembled WGS sequence"/>
</dbReference>
<name>A0A1M4VR07_9BURK</name>
<organism evidence="8 9">
    <name type="scientific">Lampropedia hyalina DSM 16112</name>
    <dbReference type="NCBI Taxonomy" id="1122156"/>
    <lineage>
        <taxon>Bacteria</taxon>
        <taxon>Pseudomonadati</taxon>
        <taxon>Pseudomonadota</taxon>
        <taxon>Betaproteobacteria</taxon>
        <taxon>Burkholderiales</taxon>
        <taxon>Comamonadaceae</taxon>
        <taxon>Lampropedia</taxon>
    </lineage>
</organism>
<dbReference type="OrthoDB" id="9809288at2"/>
<evidence type="ECO:0000256" key="6">
    <source>
        <dbReference type="ARBA" id="ARBA00023002"/>
    </source>
</evidence>
<sequence length="214" mass="23708">MSFDPAALSAQRYTTKVYDPSRQIPEAQLQQLLTVLRNSPSSVNSQPWHFFVIGSEAGKKTIEPALTELNRPRAGNASHVVVFTVRTDFTDAHLVRLLEQESRDGRFVNEDARKAQDAGRRFFVEYNRQRDLLGWESRQAYIALGTLLFGAASLGIDATPIEGFDRAALDAALGLEQKGLTSVVLAALGYRSADDFNAPLPKSRLPQEEVVTFL</sequence>
<evidence type="ECO:0000256" key="5">
    <source>
        <dbReference type="ARBA" id="ARBA00022857"/>
    </source>
</evidence>
<dbReference type="STRING" id="1122156.SAMN02745117_00704"/>
<protein>
    <submittedName>
        <fullName evidence="8">Nitroreductase / dihydropteridine reductase</fullName>
    </submittedName>
</protein>
<comment type="cofactor">
    <cofactor evidence="1">
        <name>FMN</name>
        <dbReference type="ChEBI" id="CHEBI:58210"/>
    </cofactor>
</comment>
<dbReference type="GO" id="GO:0016491">
    <property type="term" value="F:oxidoreductase activity"/>
    <property type="evidence" value="ECO:0007669"/>
    <property type="project" value="UniProtKB-KW"/>
</dbReference>
<evidence type="ECO:0000313" key="9">
    <source>
        <dbReference type="Proteomes" id="UP000184327"/>
    </source>
</evidence>
<evidence type="ECO:0000256" key="3">
    <source>
        <dbReference type="ARBA" id="ARBA00022630"/>
    </source>
</evidence>
<gene>
    <name evidence="8" type="ORF">SAMN02745117_00704</name>
</gene>
<evidence type="ECO:0000259" key="7">
    <source>
        <dbReference type="Pfam" id="PF00881"/>
    </source>
</evidence>
<keyword evidence="4" id="KW-0288">FMN</keyword>
<dbReference type="AlphaFoldDB" id="A0A1M4VR07"/>
<dbReference type="InterPro" id="IPR000415">
    <property type="entry name" value="Nitroreductase-like"/>
</dbReference>
<dbReference type="NCBIfam" id="NF008275">
    <property type="entry name" value="PRK11053.1"/>
    <property type="match status" value="1"/>
</dbReference>
<dbReference type="RefSeq" id="WP_073354725.1">
    <property type="nucleotide sequence ID" value="NZ_FQUZ01000006.1"/>
</dbReference>
<feature type="domain" description="Nitroreductase" evidence="7">
    <location>
        <begin position="10"/>
        <end position="190"/>
    </location>
</feature>
<keyword evidence="3" id="KW-0285">Flavoprotein</keyword>
<dbReference type="InterPro" id="IPR029479">
    <property type="entry name" value="Nitroreductase"/>
</dbReference>
<dbReference type="InterPro" id="IPR033878">
    <property type="entry name" value="NfsB-like"/>
</dbReference>
<dbReference type="PANTHER" id="PTHR43673:SF2">
    <property type="entry name" value="NITROREDUCTASE"/>
    <property type="match status" value="1"/>
</dbReference>
<dbReference type="Pfam" id="PF00881">
    <property type="entry name" value="Nitroreductase"/>
    <property type="match status" value="1"/>
</dbReference>